<dbReference type="Gene3D" id="3.40.190.290">
    <property type="match status" value="1"/>
</dbReference>
<dbReference type="InterPro" id="IPR005119">
    <property type="entry name" value="LysR_subst-bd"/>
</dbReference>
<reference evidence="6 7" key="1">
    <citation type="submission" date="2017-07" db="EMBL/GenBank/DDBJ databases">
        <title>Draft Genome Sequences of Select Purple Nonsulfur Bacteria.</title>
        <authorList>
            <person name="Lasarre B."/>
            <person name="Mckinlay J.B."/>
        </authorList>
    </citation>
    <scope>NUCLEOTIDE SEQUENCE [LARGE SCALE GENOMIC DNA]</scope>
    <source>
        <strain evidence="6 7">DSM 11290</strain>
    </source>
</reference>
<keyword evidence="2" id="KW-0805">Transcription regulation</keyword>
<dbReference type="SUPFAM" id="SSF46785">
    <property type="entry name" value="Winged helix' DNA-binding domain"/>
    <property type="match status" value="1"/>
</dbReference>
<sequence length="363" mass="40105">MFSYRISPLRISPGRQTLDLRPFDKVRLWLGSCYGNSSNCHNRYGGIAIPGPMNEKHLHFFSAIAEFGSFSAAAAVLGLDQPSLSRYIRQLEDDIGAKLFHRTGRGVRLTETGEEFLGIAQRYLKDTDTLRHKVDDGRNDLRGSISLGVIQFLGEAFVPDCLLKYAEMRPNMTVQVTGGGSGIIQEMLLSGRIDVGLLYDAGLSGDLVAEQVFMDRLVLYGSVELARRRGFDGQSELSLPQLSGVPIIAQTRQHGLRRAIEHAARRAGVGLNVVFEVDSLVTARALARRQGGFAVVPFGSVCGDIDRPDVFMPWIGEPRIEVTFSIATARNRKIERGALELVSLIRNDIRDFAKSIDALSERR</sequence>
<keyword evidence="4" id="KW-0804">Transcription</keyword>
<dbReference type="Proteomes" id="UP000249299">
    <property type="component" value="Unassembled WGS sequence"/>
</dbReference>
<dbReference type="GO" id="GO:0003700">
    <property type="term" value="F:DNA-binding transcription factor activity"/>
    <property type="evidence" value="ECO:0007669"/>
    <property type="project" value="InterPro"/>
</dbReference>
<dbReference type="Pfam" id="PF03466">
    <property type="entry name" value="LysR_substrate"/>
    <property type="match status" value="1"/>
</dbReference>
<dbReference type="GO" id="GO:0005829">
    <property type="term" value="C:cytosol"/>
    <property type="evidence" value="ECO:0007669"/>
    <property type="project" value="TreeGrafter"/>
</dbReference>
<comment type="similarity">
    <text evidence="1">Belongs to the LysR transcriptional regulatory family.</text>
</comment>
<dbReference type="SUPFAM" id="SSF53850">
    <property type="entry name" value="Periplasmic binding protein-like II"/>
    <property type="match status" value="1"/>
</dbReference>
<dbReference type="PANTHER" id="PTHR30419:SF8">
    <property type="entry name" value="NITROGEN ASSIMILATION TRANSCRIPTIONAL ACTIVATOR-RELATED"/>
    <property type="match status" value="1"/>
</dbReference>
<evidence type="ECO:0000313" key="6">
    <source>
        <dbReference type="EMBL" id="RAI30159.1"/>
    </source>
</evidence>
<dbReference type="InterPro" id="IPR050950">
    <property type="entry name" value="HTH-type_LysR_regulators"/>
</dbReference>
<evidence type="ECO:0000256" key="2">
    <source>
        <dbReference type="ARBA" id="ARBA00023015"/>
    </source>
</evidence>
<dbReference type="Gene3D" id="1.10.10.10">
    <property type="entry name" value="Winged helix-like DNA-binding domain superfamily/Winged helix DNA-binding domain"/>
    <property type="match status" value="1"/>
</dbReference>
<dbReference type="InterPro" id="IPR036388">
    <property type="entry name" value="WH-like_DNA-bd_sf"/>
</dbReference>
<proteinExistence type="inferred from homology"/>
<organism evidence="6 7">
    <name type="scientific">Rhodobium orientis</name>
    <dbReference type="NCBI Taxonomy" id="34017"/>
    <lineage>
        <taxon>Bacteria</taxon>
        <taxon>Pseudomonadati</taxon>
        <taxon>Pseudomonadota</taxon>
        <taxon>Alphaproteobacteria</taxon>
        <taxon>Hyphomicrobiales</taxon>
        <taxon>Rhodobiaceae</taxon>
        <taxon>Rhodobium</taxon>
    </lineage>
</organism>
<evidence type="ECO:0000256" key="3">
    <source>
        <dbReference type="ARBA" id="ARBA00023125"/>
    </source>
</evidence>
<dbReference type="OrthoDB" id="8479357at2"/>
<dbReference type="Pfam" id="PF00126">
    <property type="entry name" value="HTH_1"/>
    <property type="match status" value="1"/>
</dbReference>
<dbReference type="InterPro" id="IPR000847">
    <property type="entry name" value="LysR_HTH_N"/>
</dbReference>
<dbReference type="PRINTS" id="PR00039">
    <property type="entry name" value="HTHLYSR"/>
</dbReference>
<protein>
    <recommendedName>
        <fullName evidence="5">HTH lysR-type domain-containing protein</fullName>
    </recommendedName>
</protein>
<evidence type="ECO:0000259" key="5">
    <source>
        <dbReference type="PROSITE" id="PS50931"/>
    </source>
</evidence>
<dbReference type="InterPro" id="IPR036390">
    <property type="entry name" value="WH_DNA-bd_sf"/>
</dbReference>
<gene>
    <name evidence="6" type="ORF">CH339_01120</name>
</gene>
<dbReference type="PANTHER" id="PTHR30419">
    <property type="entry name" value="HTH-TYPE TRANSCRIPTIONAL REGULATOR YBHD"/>
    <property type="match status" value="1"/>
</dbReference>
<comment type="caution">
    <text evidence="6">The sequence shown here is derived from an EMBL/GenBank/DDBJ whole genome shotgun (WGS) entry which is preliminary data.</text>
</comment>
<dbReference type="EMBL" id="NPEV01000001">
    <property type="protein sequence ID" value="RAI30159.1"/>
    <property type="molecule type" value="Genomic_DNA"/>
</dbReference>
<evidence type="ECO:0000313" key="7">
    <source>
        <dbReference type="Proteomes" id="UP000249299"/>
    </source>
</evidence>
<dbReference type="FunFam" id="1.10.10.10:FF:000001">
    <property type="entry name" value="LysR family transcriptional regulator"/>
    <property type="match status" value="1"/>
</dbReference>
<feature type="domain" description="HTH lysR-type" evidence="5">
    <location>
        <begin position="53"/>
        <end position="110"/>
    </location>
</feature>
<evidence type="ECO:0000256" key="1">
    <source>
        <dbReference type="ARBA" id="ARBA00009437"/>
    </source>
</evidence>
<dbReference type="AlphaFoldDB" id="A0A327JUJ3"/>
<keyword evidence="3" id="KW-0238">DNA-binding</keyword>
<accession>A0A327JUJ3</accession>
<name>A0A327JUJ3_9HYPH</name>
<evidence type="ECO:0000256" key="4">
    <source>
        <dbReference type="ARBA" id="ARBA00023163"/>
    </source>
</evidence>
<dbReference type="GO" id="GO:0003677">
    <property type="term" value="F:DNA binding"/>
    <property type="evidence" value="ECO:0007669"/>
    <property type="project" value="UniProtKB-KW"/>
</dbReference>
<dbReference type="PROSITE" id="PS50931">
    <property type="entry name" value="HTH_LYSR"/>
    <property type="match status" value="1"/>
</dbReference>
<keyword evidence="7" id="KW-1185">Reference proteome</keyword>